<feature type="region of interest" description="Disordered" evidence="1">
    <location>
        <begin position="177"/>
        <end position="206"/>
    </location>
</feature>
<dbReference type="Proteomes" id="UP000001878">
    <property type="component" value="Segment"/>
</dbReference>
<dbReference type="GeneID" id="7750974"/>
<keyword evidence="3" id="KW-1185">Reference proteome</keyword>
<evidence type="ECO:0000256" key="1">
    <source>
        <dbReference type="SAM" id="MobiDB-lite"/>
    </source>
</evidence>
<accession>C1KFM9</accession>
<organism evidence="2 3">
    <name type="scientific">Lactobacillus phage Lb338-1</name>
    <dbReference type="NCBI Taxonomy" id="2892342"/>
    <lineage>
        <taxon>Viruses</taxon>
        <taxon>Duplodnaviria</taxon>
        <taxon>Heunggongvirae</taxon>
        <taxon>Uroviricota</taxon>
        <taxon>Caudoviricetes</taxon>
        <taxon>Herelleviridae</taxon>
        <taxon>Mooreparkvirus</taxon>
        <taxon>Mooreparkvirus Lb3381</taxon>
    </lineage>
</organism>
<dbReference type="KEGG" id="vg:7750974"/>
<reference evidence="2 3" key="1">
    <citation type="journal article" date="2009" name="Gene">
        <title>Genome of a virulent bacteriophage Lb338-1 that lyses the probiotic Lactobacillus paracasei cheese strain.</title>
        <authorList>
            <person name="Alemayehu D."/>
            <person name="Ross R.P."/>
            <person name="O'Sullivan O."/>
            <person name="Coffey A."/>
            <person name="Stanton C."/>
            <person name="Fitzgerald G.F."/>
            <person name="McAuliffe O."/>
        </authorList>
    </citation>
    <scope>NUCLEOTIDE SEQUENCE [LARGE SCALE GENOMIC DNA]</scope>
    <source>
        <strain evidence="2">Lb338-1</strain>
    </source>
</reference>
<evidence type="ECO:0000313" key="3">
    <source>
        <dbReference type="Proteomes" id="UP000001878"/>
    </source>
</evidence>
<gene>
    <name evidence="2" type="ORF">lb338_phage_119</name>
</gene>
<dbReference type="OrthoDB" id="10314at10239"/>
<sequence>MMSLRVDFATRIKKAGGIRQLASMNYSRNLWAIMKKFSSIPAQVTESGGINMLPLDNNQIDFVLWEMRMDADEENRAYKAAQKGMEIDYDNSKQYYDSDESWWNDPENNDLFAGDKQSDEDLKKQLDDIMDKATSEKLKSKLQAVKDHKDDTPSIKAAIKAQSDYVRKIANDPKKLDEYRQNQELKDSLSSKNSEEIEKESSKEQQRLFELAKENTKKALAGLNTKG</sequence>
<protein>
    <submittedName>
        <fullName evidence="2">Putative RNA polymerase</fullName>
    </submittedName>
</protein>
<proteinExistence type="predicted"/>
<evidence type="ECO:0000313" key="2">
    <source>
        <dbReference type="EMBL" id="ACO37040.1"/>
    </source>
</evidence>
<name>C1KFM9_9CAUD</name>
<dbReference type="EMBL" id="FJ822135">
    <property type="protein sequence ID" value="ACO37040.1"/>
    <property type="molecule type" value="Genomic_DNA"/>
</dbReference>
<dbReference type="RefSeq" id="YP_002790798.1">
    <property type="nucleotide sequence ID" value="NC_012530.1"/>
</dbReference>